<evidence type="ECO:0000256" key="4">
    <source>
        <dbReference type="ARBA" id="ARBA00023172"/>
    </source>
</evidence>
<comment type="similarity">
    <text evidence="1 7">Belongs to the RecO family.</text>
</comment>
<dbReference type="EMBL" id="FNGW01000004">
    <property type="protein sequence ID" value="SDL92746.1"/>
    <property type="molecule type" value="Genomic_DNA"/>
</dbReference>
<keyword evidence="3 7" id="KW-0227">DNA damage</keyword>
<dbReference type="STRING" id="1121325.SAMN04515677_104180"/>
<accession>A0A1G9P1K3</accession>
<protein>
    <recommendedName>
        <fullName evidence="2 7">DNA repair protein RecO</fullName>
    </recommendedName>
    <alternativeName>
        <fullName evidence="6 7">Recombination protein O</fullName>
    </alternativeName>
</protein>
<evidence type="ECO:0000256" key="3">
    <source>
        <dbReference type="ARBA" id="ARBA00022763"/>
    </source>
</evidence>
<dbReference type="PANTHER" id="PTHR33991:SF1">
    <property type="entry name" value="DNA REPAIR PROTEIN RECO"/>
    <property type="match status" value="1"/>
</dbReference>
<dbReference type="RefSeq" id="WP_092725524.1">
    <property type="nucleotide sequence ID" value="NZ_FNGW01000004.1"/>
</dbReference>
<dbReference type="Gene3D" id="1.20.1440.120">
    <property type="entry name" value="Recombination protein O, C-terminal domain"/>
    <property type="match status" value="1"/>
</dbReference>
<evidence type="ECO:0000256" key="1">
    <source>
        <dbReference type="ARBA" id="ARBA00007452"/>
    </source>
</evidence>
<dbReference type="InterPro" id="IPR037278">
    <property type="entry name" value="ARFGAP/RecO"/>
</dbReference>
<evidence type="ECO:0000256" key="7">
    <source>
        <dbReference type="HAMAP-Rule" id="MF_00201"/>
    </source>
</evidence>
<gene>
    <name evidence="7" type="primary">recO</name>
    <name evidence="9" type="ORF">SAMN04515677_104180</name>
</gene>
<dbReference type="GO" id="GO:0006310">
    <property type="term" value="P:DNA recombination"/>
    <property type="evidence" value="ECO:0007669"/>
    <property type="project" value="UniProtKB-UniRule"/>
</dbReference>
<dbReference type="AlphaFoldDB" id="A0A1G9P1K3"/>
<name>A0A1G9P1K3_9FIRM</name>
<dbReference type="InterPro" id="IPR003717">
    <property type="entry name" value="RecO"/>
</dbReference>
<keyword evidence="4 7" id="KW-0233">DNA recombination</keyword>
<reference evidence="9 10" key="1">
    <citation type="submission" date="2016-10" db="EMBL/GenBank/DDBJ databases">
        <authorList>
            <person name="de Groot N.N."/>
        </authorList>
    </citation>
    <scope>NUCLEOTIDE SEQUENCE [LARGE SCALE GENOMIC DNA]</scope>
    <source>
        <strain evidence="9 10">DSM 797</strain>
    </source>
</reference>
<evidence type="ECO:0000256" key="6">
    <source>
        <dbReference type="ARBA" id="ARBA00033409"/>
    </source>
</evidence>
<dbReference type="InterPro" id="IPR012340">
    <property type="entry name" value="NA-bd_OB-fold"/>
</dbReference>
<sequence length="257" mass="29147">MIILNTQGIVLKAVRYEENDVILTLFTRKLGKIAALAKGAKKNKSSLLSSSQLFSYSNYTLKKQGSMYRVSQSDIIKSFYDISYDIEAFSYATYITKLVEGSTLENQTNNRLFILLAQTLHLYTQPDVDKKYITRAFELKFLDYIGFKPVVNRCCGCGTKNLGKPTFNVYEGGTLCKICSENSENNLDIDITTLKLMEYILSNDILQCSKAKVSKYITYELGKILKQYLNIYVDNVNLKSLNLLQSIQNNKGVDKGE</sequence>
<evidence type="ECO:0000313" key="9">
    <source>
        <dbReference type="EMBL" id="SDL92746.1"/>
    </source>
</evidence>
<dbReference type="Pfam" id="PF11967">
    <property type="entry name" value="RecO_N"/>
    <property type="match status" value="1"/>
</dbReference>
<dbReference type="GO" id="GO:0043590">
    <property type="term" value="C:bacterial nucleoid"/>
    <property type="evidence" value="ECO:0007669"/>
    <property type="project" value="TreeGrafter"/>
</dbReference>
<evidence type="ECO:0000259" key="8">
    <source>
        <dbReference type="Pfam" id="PF11967"/>
    </source>
</evidence>
<organism evidence="9 10">
    <name type="scientific">Romboutsia lituseburensis DSM 797</name>
    <dbReference type="NCBI Taxonomy" id="1121325"/>
    <lineage>
        <taxon>Bacteria</taxon>
        <taxon>Bacillati</taxon>
        <taxon>Bacillota</taxon>
        <taxon>Clostridia</taxon>
        <taxon>Peptostreptococcales</taxon>
        <taxon>Peptostreptococcaceae</taxon>
        <taxon>Romboutsia</taxon>
    </lineage>
</organism>
<comment type="function">
    <text evidence="7">Involved in DNA repair and RecF pathway recombination.</text>
</comment>
<dbReference type="GO" id="GO:0006302">
    <property type="term" value="P:double-strand break repair"/>
    <property type="evidence" value="ECO:0007669"/>
    <property type="project" value="TreeGrafter"/>
</dbReference>
<feature type="domain" description="DNA replication/recombination mediator RecO N-terminal" evidence="8">
    <location>
        <begin position="1"/>
        <end position="79"/>
    </location>
</feature>
<dbReference type="PANTHER" id="PTHR33991">
    <property type="entry name" value="DNA REPAIR PROTEIN RECO"/>
    <property type="match status" value="1"/>
</dbReference>
<evidence type="ECO:0000256" key="5">
    <source>
        <dbReference type="ARBA" id="ARBA00023204"/>
    </source>
</evidence>
<dbReference type="Gene3D" id="2.40.50.140">
    <property type="entry name" value="Nucleic acid-binding proteins"/>
    <property type="match status" value="1"/>
</dbReference>
<dbReference type="InterPro" id="IPR042242">
    <property type="entry name" value="RecO_C"/>
</dbReference>
<dbReference type="HAMAP" id="MF_00201">
    <property type="entry name" value="RecO"/>
    <property type="match status" value="1"/>
</dbReference>
<evidence type="ECO:0000313" key="10">
    <source>
        <dbReference type="Proteomes" id="UP000199068"/>
    </source>
</evidence>
<dbReference type="Proteomes" id="UP000199068">
    <property type="component" value="Unassembled WGS sequence"/>
</dbReference>
<keyword evidence="5 7" id="KW-0234">DNA repair</keyword>
<dbReference type="SUPFAM" id="SSF50249">
    <property type="entry name" value="Nucleic acid-binding proteins"/>
    <property type="match status" value="1"/>
</dbReference>
<dbReference type="NCBIfam" id="TIGR00613">
    <property type="entry name" value="reco"/>
    <property type="match status" value="1"/>
</dbReference>
<dbReference type="SUPFAM" id="SSF57863">
    <property type="entry name" value="ArfGap/RecO-like zinc finger"/>
    <property type="match status" value="1"/>
</dbReference>
<keyword evidence="10" id="KW-1185">Reference proteome</keyword>
<proteinExistence type="inferred from homology"/>
<dbReference type="InterPro" id="IPR022572">
    <property type="entry name" value="DNA_rep/recomb_RecO_N"/>
</dbReference>
<dbReference type="Pfam" id="PF02565">
    <property type="entry name" value="RecO_C"/>
    <property type="match status" value="1"/>
</dbReference>
<evidence type="ECO:0000256" key="2">
    <source>
        <dbReference type="ARBA" id="ARBA00021310"/>
    </source>
</evidence>